<protein>
    <submittedName>
        <fullName evidence="2">Uncharacterized protein</fullName>
    </submittedName>
</protein>
<reference evidence="2" key="1">
    <citation type="submission" date="2014-11" db="EMBL/GenBank/DDBJ databases">
        <authorList>
            <person name="Amaro Gonzalez C."/>
        </authorList>
    </citation>
    <scope>NUCLEOTIDE SEQUENCE</scope>
</reference>
<dbReference type="PANTHER" id="PTHR38706:SF3">
    <property type="entry name" value="SI:CH211-198C19.1"/>
    <property type="match status" value="1"/>
</dbReference>
<feature type="region of interest" description="Disordered" evidence="1">
    <location>
        <begin position="188"/>
        <end position="228"/>
    </location>
</feature>
<dbReference type="PANTHER" id="PTHR38706">
    <property type="entry name" value="SI:CH211-198C19.1-RELATED"/>
    <property type="match status" value="1"/>
</dbReference>
<dbReference type="AlphaFoldDB" id="A0A0E9XGV5"/>
<evidence type="ECO:0000256" key="1">
    <source>
        <dbReference type="SAM" id="MobiDB-lite"/>
    </source>
</evidence>
<evidence type="ECO:0000313" key="2">
    <source>
        <dbReference type="EMBL" id="JAI01953.1"/>
    </source>
</evidence>
<name>A0A0E9XGV5_ANGAN</name>
<reference evidence="2" key="2">
    <citation type="journal article" date="2015" name="Fish Shellfish Immunol.">
        <title>Early steps in the European eel (Anguilla anguilla)-Vibrio vulnificus interaction in the gills: Role of the RtxA13 toxin.</title>
        <authorList>
            <person name="Callol A."/>
            <person name="Pajuelo D."/>
            <person name="Ebbesson L."/>
            <person name="Teles M."/>
            <person name="MacKenzie S."/>
            <person name="Amaro C."/>
        </authorList>
    </citation>
    <scope>NUCLEOTIDE SEQUENCE</scope>
</reference>
<accession>A0A0E9XGV5</accession>
<dbReference type="EMBL" id="GBXM01006625">
    <property type="protein sequence ID" value="JAI01953.1"/>
    <property type="molecule type" value="Transcribed_RNA"/>
</dbReference>
<sequence length="238" mass="27243">MGRYSKNSRNIRTLNTVQQLKDATFGHRFPRHGLKLLHWLANDMIKFDNIWTILCHPDNRGFGFHIFHNSEGILPPLTGSSRYFEVGNLHAPGAQSLPFREDQSWNMESNTDRIILRLDSNMMIGSVYITEHTPNNSRFSAKDTYRLSNKLIRSIKGESLENFLRKAGYDPGESVQNHRASNESYSITIEEESSDTSSHNEDNETYGLLDEHSKSSNRRTFTGKADPRDDSNCCCIIL</sequence>
<organism evidence="2">
    <name type="scientific">Anguilla anguilla</name>
    <name type="common">European freshwater eel</name>
    <name type="synonym">Muraena anguilla</name>
    <dbReference type="NCBI Taxonomy" id="7936"/>
    <lineage>
        <taxon>Eukaryota</taxon>
        <taxon>Metazoa</taxon>
        <taxon>Chordata</taxon>
        <taxon>Craniata</taxon>
        <taxon>Vertebrata</taxon>
        <taxon>Euteleostomi</taxon>
        <taxon>Actinopterygii</taxon>
        <taxon>Neopterygii</taxon>
        <taxon>Teleostei</taxon>
        <taxon>Anguilliformes</taxon>
        <taxon>Anguillidae</taxon>
        <taxon>Anguilla</taxon>
    </lineage>
</organism>
<proteinExistence type="predicted"/>